<keyword evidence="2" id="KW-1185">Reference proteome</keyword>
<accession>A0A8J4M1W9</accession>
<dbReference type="Proteomes" id="UP000677918">
    <property type="component" value="Unassembled WGS sequence"/>
</dbReference>
<evidence type="ECO:0000313" key="1">
    <source>
        <dbReference type="EMBL" id="GIQ69270.1"/>
    </source>
</evidence>
<gene>
    <name evidence="1" type="ORF">XYCOK13_20940</name>
</gene>
<sequence>MTAFLLLRAIRRFLEQQTSRFAFDPGTEDDSQAPKVFDWDLPFPDPANPEGISYPYICVRPARGADREDAAPADAPAALSSTVDIEFVFGICRRGTDAGCESLTEGYELLNLMEHVRTSLFRQYILDGKFAIEKPYEWEISWEQPPDYWIGKAKSTWAVQSIMPILEEVHLFD</sequence>
<dbReference type="EMBL" id="BOVK01000026">
    <property type="protein sequence ID" value="GIQ69270.1"/>
    <property type="molecule type" value="Genomic_DNA"/>
</dbReference>
<proteinExistence type="predicted"/>
<dbReference type="RefSeq" id="WP_213412076.1">
    <property type="nucleotide sequence ID" value="NZ_BOVK01000026.1"/>
</dbReference>
<reference evidence="1" key="1">
    <citation type="submission" date="2021-04" db="EMBL/GenBank/DDBJ databases">
        <title>Draft genome sequence of Xylanibacillus composti strain K13.</title>
        <authorList>
            <person name="Uke A."/>
            <person name="Chhe C."/>
            <person name="Baramee S."/>
            <person name="Kosugi A."/>
        </authorList>
    </citation>
    <scope>NUCLEOTIDE SEQUENCE</scope>
    <source>
        <strain evidence="1">K13</strain>
    </source>
</reference>
<comment type="caution">
    <text evidence="1">The sequence shown here is derived from an EMBL/GenBank/DDBJ whole genome shotgun (WGS) entry which is preliminary data.</text>
</comment>
<evidence type="ECO:0000313" key="2">
    <source>
        <dbReference type="Proteomes" id="UP000677918"/>
    </source>
</evidence>
<dbReference type="AlphaFoldDB" id="A0A8J4M1W9"/>
<organism evidence="1 2">
    <name type="scientific">Xylanibacillus composti</name>
    <dbReference type="NCBI Taxonomy" id="1572762"/>
    <lineage>
        <taxon>Bacteria</taxon>
        <taxon>Bacillati</taxon>
        <taxon>Bacillota</taxon>
        <taxon>Bacilli</taxon>
        <taxon>Bacillales</taxon>
        <taxon>Paenibacillaceae</taxon>
        <taxon>Xylanibacillus</taxon>
    </lineage>
</organism>
<protein>
    <submittedName>
        <fullName evidence="1">Uncharacterized protein</fullName>
    </submittedName>
</protein>
<name>A0A8J4M1W9_9BACL</name>